<feature type="domain" description="LTI65/LTI78 PGEED repeat" evidence="2">
    <location>
        <begin position="768"/>
        <end position="798"/>
    </location>
</feature>
<gene>
    <name evidence="5" type="ORF">VNO78_32806</name>
</gene>
<dbReference type="InterPro" id="IPR056605">
    <property type="entry name" value="LTI65_LTI78_N"/>
</dbReference>
<feature type="region of interest" description="Disordered" evidence="1">
    <location>
        <begin position="795"/>
        <end position="849"/>
    </location>
</feature>
<accession>A0AAN9RS51</accession>
<feature type="region of interest" description="Disordered" evidence="1">
    <location>
        <begin position="386"/>
        <end position="483"/>
    </location>
</feature>
<feature type="domain" description="LTI65/LTI78 NYQTKV repeat" evidence="3">
    <location>
        <begin position="151"/>
        <end position="211"/>
    </location>
</feature>
<feature type="region of interest" description="Disordered" evidence="1">
    <location>
        <begin position="868"/>
        <end position="909"/>
    </location>
</feature>
<feature type="compositionally biased region" description="Polar residues" evidence="1">
    <location>
        <begin position="220"/>
        <end position="238"/>
    </location>
</feature>
<feature type="compositionally biased region" description="Basic residues" evidence="1">
    <location>
        <begin position="43"/>
        <end position="53"/>
    </location>
</feature>
<dbReference type="Pfam" id="PF23402">
    <property type="entry name" value="LTI65_LTI78_NYQTKV"/>
    <property type="match status" value="1"/>
</dbReference>
<dbReference type="InterPro" id="IPR057059">
    <property type="entry name" value="LTI65/LTI78_PGEED"/>
</dbReference>
<protein>
    <recommendedName>
        <fullName evidence="7">Low-temperature-induced 65 kDa protein</fullName>
    </recommendedName>
</protein>
<evidence type="ECO:0000259" key="3">
    <source>
        <dbReference type="Pfam" id="PF23402"/>
    </source>
</evidence>
<feature type="region of interest" description="Disordered" evidence="1">
    <location>
        <begin position="270"/>
        <end position="340"/>
    </location>
</feature>
<feature type="compositionally biased region" description="Basic and acidic residues" evidence="1">
    <location>
        <begin position="30"/>
        <end position="42"/>
    </location>
</feature>
<feature type="region of interest" description="Disordered" evidence="1">
    <location>
        <begin position="1"/>
        <end position="137"/>
    </location>
</feature>
<evidence type="ECO:0000259" key="2">
    <source>
        <dbReference type="Pfam" id="PF23399"/>
    </source>
</evidence>
<feature type="compositionally biased region" description="Basic and acidic residues" evidence="1">
    <location>
        <begin position="54"/>
        <end position="82"/>
    </location>
</feature>
<feature type="compositionally biased region" description="Acidic residues" evidence="1">
    <location>
        <begin position="83"/>
        <end position="94"/>
    </location>
</feature>
<feature type="compositionally biased region" description="Polar residues" evidence="1">
    <location>
        <begin position="429"/>
        <end position="438"/>
    </location>
</feature>
<feature type="region of interest" description="Disordered" evidence="1">
    <location>
        <begin position="506"/>
        <end position="536"/>
    </location>
</feature>
<feature type="region of interest" description="Disordered" evidence="1">
    <location>
        <begin position="747"/>
        <end position="768"/>
    </location>
</feature>
<proteinExistence type="predicted"/>
<reference evidence="5 6" key="1">
    <citation type="submission" date="2024-01" db="EMBL/GenBank/DDBJ databases">
        <title>The genomes of 5 underutilized Papilionoideae crops provide insights into root nodulation and disease resistanc.</title>
        <authorList>
            <person name="Jiang F."/>
        </authorList>
    </citation>
    <scope>NUCLEOTIDE SEQUENCE [LARGE SCALE GENOMIC DNA]</scope>
    <source>
        <strain evidence="5">DUOXIRENSHENG_FW03</strain>
        <tissue evidence="5">Leaves</tissue>
    </source>
</reference>
<organism evidence="5 6">
    <name type="scientific">Psophocarpus tetragonolobus</name>
    <name type="common">Winged bean</name>
    <name type="synonym">Dolichos tetragonolobus</name>
    <dbReference type="NCBI Taxonomy" id="3891"/>
    <lineage>
        <taxon>Eukaryota</taxon>
        <taxon>Viridiplantae</taxon>
        <taxon>Streptophyta</taxon>
        <taxon>Embryophyta</taxon>
        <taxon>Tracheophyta</taxon>
        <taxon>Spermatophyta</taxon>
        <taxon>Magnoliopsida</taxon>
        <taxon>eudicotyledons</taxon>
        <taxon>Gunneridae</taxon>
        <taxon>Pentapetalae</taxon>
        <taxon>rosids</taxon>
        <taxon>fabids</taxon>
        <taxon>Fabales</taxon>
        <taxon>Fabaceae</taxon>
        <taxon>Papilionoideae</taxon>
        <taxon>50 kb inversion clade</taxon>
        <taxon>NPAAA clade</taxon>
        <taxon>indigoferoid/millettioid clade</taxon>
        <taxon>Phaseoleae</taxon>
        <taxon>Psophocarpus</taxon>
    </lineage>
</organism>
<feature type="compositionally biased region" description="Polar residues" evidence="1">
    <location>
        <begin position="321"/>
        <end position="340"/>
    </location>
</feature>
<evidence type="ECO:0008006" key="7">
    <source>
        <dbReference type="Google" id="ProtNLM"/>
    </source>
</evidence>
<comment type="caution">
    <text evidence="5">The sequence shown here is derived from an EMBL/GenBank/DDBJ whole genome shotgun (WGS) entry which is preliminary data.</text>
</comment>
<feature type="region of interest" description="Disordered" evidence="1">
    <location>
        <begin position="706"/>
        <end position="730"/>
    </location>
</feature>
<dbReference type="Proteomes" id="UP001386955">
    <property type="component" value="Unassembled WGS sequence"/>
</dbReference>
<feature type="compositionally biased region" description="Polar residues" evidence="1">
    <location>
        <begin position="449"/>
        <end position="464"/>
    </location>
</feature>
<evidence type="ECO:0000256" key="1">
    <source>
        <dbReference type="SAM" id="MobiDB-lite"/>
    </source>
</evidence>
<dbReference type="PANTHER" id="PTHR33836:SF1">
    <property type="entry name" value="LOW-TEMPERATURE-INDUCED 65 KDA PROTEIN-RELATED"/>
    <property type="match status" value="1"/>
</dbReference>
<dbReference type="PANTHER" id="PTHR33836">
    <property type="entry name" value="LOW-TEMPERATURE-INDUCED 65 KDA PROTEIN-RELATED"/>
    <property type="match status" value="1"/>
</dbReference>
<feature type="compositionally biased region" description="Basic and acidic residues" evidence="1">
    <location>
        <begin position="809"/>
        <end position="849"/>
    </location>
</feature>
<feature type="compositionally biased region" description="Basic and acidic residues" evidence="1">
    <location>
        <begin position="900"/>
        <end position="909"/>
    </location>
</feature>
<keyword evidence="6" id="KW-1185">Reference proteome</keyword>
<name>A0AAN9RS51_PSOTE</name>
<dbReference type="InterPro" id="IPR037491">
    <property type="entry name" value="LTI78/LTI65"/>
</dbReference>
<evidence type="ECO:0000313" key="6">
    <source>
        <dbReference type="Proteomes" id="UP001386955"/>
    </source>
</evidence>
<evidence type="ECO:0000259" key="4">
    <source>
        <dbReference type="Pfam" id="PF23403"/>
    </source>
</evidence>
<sequence length="909" mass="99000">MDSRAVQNQAHGYGEHHHNSHNVGSQQVAHGEEHDRDHEKKSVLKKVKQKAKKIKDTITKHGHHDQVHGHEYHYEDQHIPDDHDLDEEDEVDEYPEVHGAPIYDSATVRSAAPGQVDTVGRPGDNFGGTTIIGEEPNEPRFVLEEIEVHAKLNLGRPMHLDEDPNVPRSAAQACAPANYQTKVTDPSGTGGEEIDFTPVEKSFSRMTVHNEPKAYPETKFSPTVAQTQYPSAGRQSQFEPELSTAANYPSAGSYGQYKPELSGEVKTQYPKSHDQFTPQLSTPTKTHYPSTKTNDQHFPQHSSATKTQYPSSGSHDLYTPLLSTEPNIQHPQHPSTQIHNQHLPLPQQSSATNTQYLSSQSNDQMPVLTEPKVQYPYTKIHDQHLPHQSTVTQTQHPSSGNHDHLAPELSFSPEPNSQYPSTKIHDQHLPQQSSQYPSAGSHDQFLPEFSTQSKTPQTYTSTQVMEPRYEPMEKPSNQSSYTDKISAATSTIADTAISAKNAVTSKLGYGDNRTGTETTQTRDQKQKTSNENPSTVSLATAAIADKAVAAKNTVASTLGYGPNTEATQTRNREENTGNEKPSTISSAASAIADKAATAKNTVASKLGYGTNTEGTQTKYQAENTSNEKPSTISSATSAITETAATAKNAVASKLGYGDKNDTETIPTMHQEEHTSNKNPSAISSATTAIADKAASAKNTVASKLGFGGTATTNEQKRSEQAAAPTEYGKGVTQSLTEKLAPVHGKVAGVGTGQRSKASGTDPVGVEQDKGVSVRDYVVDKLRPGEEDRALSEVISETLHKKEKPHAVHKREDEPQRRVEHQRVLGKVTESEEVKRRLGGEDEKTEKRYQEMYINSPGTGVVDKVKGMVGSWFTNPGENQSSQDSSPNYGAGVEQVNQGAGERRLQESSN</sequence>
<dbReference type="InterPro" id="IPR012418">
    <property type="entry name" value="CAP160"/>
</dbReference>
<dbReference type="Pfam" id="PF07918">
    <property type="entry name" value="CAP160"/>
    <property type="match status" value="5"/>
</dbReference>
<evidence type="ECO:0000313" key="5">
    <source>
        <dbReference type="EMBL" id="KAK7380298.1"/>
    </source>
</evidence>
<dbReference type="Pfam" id="PF23403">
    <property type="entry name" value="LTI65_LTI78_N"/>
    <property type="match status" value="1"/>
</dbReference>
<dbReference type="InterPro" id="IPR057058">
    <property type="entry name" value="LTI65_LTI78_NYQTKV"/>
</dbReference>
<feature type="compositionally biased region" description="Polar residues" evidence="1">
    <location>
        <begin position="178"/>
        <end position="187"/>
    </location>
</feature>
<dbReference type="GO" id="GO:0006950">
    <property type="term" value="P:response to stress"/>
    <property type="evidence" value="ECO:0007669"/>
    <property type="project" value="TreeGrafter"/>
</dbReference>
<feature type="domain" description="LTI65/LTI78 N-terminal" evidence="4">
    <location>
        <begin position="37"/>
        <end position="109"/>
    </location>
</feature>
<feature type="compositionally biased region" description="Polar residues" evidence="1">
    <location>
        <begin position="386"/>
        <end position="400"/>
    </location>
</feature>
<feature type="compositionally biased region" description="Polar residues" evidence="1">
    <location>
        <begin position="871"/>
        <end position="887"/>
    </location>
</feature>
<feature type="region of interest" description="Disordered" evidence="1">
    <location>
        <begin position="159"/>
        <end position="258"/>
    </location>
</feature>
<dbReference type="EMBL" id="JAYMYS010000009">
    <property type="protein sequence ID" value="KAK7380298.1"/>
    <property type="molecule type" value="Genomic_DNA"/>
</dbReference>
<dbReference type="Pfam" id="PF23399">
    <property type="entry name" value="LTI65_PGEED"/>
    <property type="match status" value="1"/>
</dbReference>
<feature type="region of interest" description="Disordered" evidence="1">
    <location>
        <begin position="655"/>
        <end position="680"/>
    </location>
</feature>
<feature type="region of interest" description="Disordered" evidence="1">
    <location>
        <begin position="557"/>
        <end position="584"/>
    </location>
</feature>
<feature type="compositionally biased region" description="Polar residues" evidence="1">
    <location>
        <begin position="275"/>
        <end position="314"/>
    </location>
</feature>
<dbReference type="GO" id="GO:0009737">
    <property type="term" value="P:response to abscisic acid"/>
    <property type="evidence" value="ECO:0007669"/>
    <property type="project" value="InterPro"/>
</dbReference>
<feature type="compositionally biased region" description="Polar residues" evidence="1">
    <location>
        <begin position="1"/>
        <end position="10"/>
    </location>
</feature>
<dbReference type="AlphaFoldDB" id="A0AAN9RS51"/>